<dbReference type="Gene3D" id="3.30.200.20">
    <property type="entry name" value="Phosphorylase Kinase, domain 1"/>
    <property type="match status" value="1"/>
</dbReference>
<dbReference type="SMART" id="SM00220">
    <property type="entry name" value="S_TKc"/>
    <property type="match status" value="1"/>
</dbReference>
<accession>A0A3M7PAV4</accession>
<protein>
    <recommendedName>
        <fullName evidence="1">cyclin-dependent kinase</fullName>
        <ecNumber evidence="1">2.7.11.22</ecNumber>
    </recommendedName>
</protein>
<dbReference type="GO" id="GO:0004693">
    <property type="term" value="F:cyclin-dependent protein serine/threonine kinase activity"/>
    <property type="evidence" value="ECO:0007669"/>
    <property type="project" value="UniProtKB-EC"/>
</dbReference>
<feature type="region of interest" description="Disordered" evidence="10">
    <location>
        <begin position="344"/>
        <end position="404"/>
    </location>
</feature>
<evidence type="ECO:0000256" key="2">
    <source>
        <dbReference type="ARBA" id="ARBA00022527"/>
    </source>
</evidence>
<dbReference type="InterPro" id="IPR017441">
    <property type="entry name" value="Protein_kinase_ATP_BS"/>
</dbReference>
<comment type="catalytic activity">
    <reaction evidence="8">
        <text>L-seryl-[protein] + ATP = O-phospho-L-seryl-[protein] + ADP + H(+)</text>
        <dbReference type="Rhea" id="RHEA:17989"/>
        <dbReference type="Rhea" id="RHEA-COMP:9863"/>
        <dbReference type="Rhea" id="RHEA-COMP:11604"/>
        <dbReference type="ChEBI" id="CHEBI:15378"/>
        <dbReference type="ChEBI" id="CHEBI:29999"/>
        <dbReference type="ChEBI" id="CHEBI:30616"/>
        <dbReference type="ChEBI" id="CHEBI:83421"/>
        <dbReference type="ChEBI" id="CHEBI:456216"/>
        <dbReference type="EC" id="2.7.11.22"/>
    </reaction>
</comment>
<keyword evidence="6 9" id="KW-0067">ATP-binding</keyword>
<evidence type="ECO:0000313" key="13">
    <source>
        <dbReference type="Proteomes" id="UP000276133"/>
    </source>
</evidence>
<evidence type="ECO:0000256" key="1">
    <source>
        <dbReference type="ARBA" id="ARBA00012425"/>
    </source>
</evidence>
<dbReference type="PROSITE" id="PS00107">
    <property type="entry name" value="PROTEIN_KINASE_ATP"/>
    <property type="match status" value="1"/>
</dbReference>
<feature type="binding site" evidence="9">
    <location>
        <position position="34"/>
    </location>
    <ligand>
        <name>ATP</name>
        <dbReference type="ChEBI" id="CHEBI:30616"/>
    </ligand>
</feature>
<dbReference type="InterPro" id="IPR008271">
    <property type="entry name" value="Ser/Thr_kinase_AS"/>
</dbReference>
<evidence type="ECO:0000256" key="10">
    <source>
        <dbReference type="SAM" id="MobiDB-lite"/>
    </source>
</evidence>
<dbReference type="InterPro" id="IPR011009">
    <property type="entry name" value="Kinase-like_dom_sf"/>
</dbReference>
<dbReference type="PROSITE" id="PS50011">
    <property type="entry name" value="PROTEIN_KINASE_DOM"/>
    <property type="match status" value="1"/>
</dbReference>
<dbReference type="FunFam" id="3.30.200.20:FF:000049">
    <property type="entry name" value="cyclin-dependent kinase-like 1 isoform X1"/>
    <property type="match status" value="1"/>
</dbReference>
<feature type="region of interest" description="Disordered" evidence="10">
    <location>
        <begin position="473"/>
        <end position="492"/>
    </location>
</feature>
<feature type="compositionally biased region" description="Basic and acidic residues" evidence="10">
    <location>
        <begin position="645"/>
        <end position="655"/>
    </location>
</feature>
<feature type="compositionally biased region" description="Polar residues" evidence="10">
    <location>
        <begin position="347"/>
        <end position="383"/>
    </location>
</feature>
<evidence type="ECO:0000256" key="6">
    <source>
        <dbReference type="ARBA" id="ARBA00022840"/>
    </source>
</evidence>
<keyword evidence="2" id="KW-0723">Serine/threonine-protein kinase</keyword>
<dbReference type="InterPro" id="IPR000719">
    <property type="entry name" value="Prot_kinase_dom"/>
</dbReference>
<dbReference type="EC" id="2.7.11.22" evidence="1"/>
<feature type="compositionally biased region" description="Low complexity" evidence="10">
    <location>
        <begin position="391"/>
        <end position="404"/>
    </location>
</feature>
<name>A0A3M7PAV4_BRAPC</name>
<comment type="catalytic activity">
    <reaction evidence="7">
        <text>L-threonyl-[protein] + ATP = O-phospho-L-threonyl-[protein] + ADP + H(+)</text>
        <dbReference type="Rhea" id="RHEA:46608"/>
        <dbReference type="Rhea" id="RHEA-COMP:11060"/>
        <dbReference type="Rhea" id="RHEA-COMP:11605"/>
        <dbReference type="ChEBI" id="CHEBI:15378"/>
        <dbReference type="ChEBI" id="CHEBI:30013"/>
        <dbReference type="ChEBI" id="CHEBI:30616"/>
        <dbReference type="ChEBI" id="CHEBI:61977"/>
        <dbReference type="ChEBI" id="CHEBI:456216"/>
        <dbReference type="EC" id="2.7.11.22"/>
    </reaction>
</comment>
<evidence type="ECO:0000256" key="7">
    <source>
        <dbReference type="ARBA" id="ARBA00047811"/>
    </source>
</evidence>
<dbReference type="PROSITE" id="PS00108">
    <property type="entry name" value="PROTEIN_KINASE_ST"/>
    <property type="match status" value="1"/>
</dbReference>
<keyword evidence="5 12" id="KW-0418">Kinase</keyword>
<dbReference type="Pfam" id="PF00069">
    <property type="entry name" value="Pkinase"/>
    <property type="match status" value="1"/>
</dbReference>
<dbReference type="GO" id="GO:0005524">
    <property type="term" value="F:ATP binding"/>
    <property type="evidence" value="ECO:0007669"/>
    <property type="project" value="UniProtKB-UniRule"/>
</dbReference>
<dbReference type="InterPro" id="IPR050117">
    <property type="entry name" value="MAPK"/>
</dbReference>
<dbReference type="EMBL" id="REGN01012329">
    <property type="protein sequence ID" value="RMZ95847.1"/>
    <property type="molecule type" value="Genomic_DNA"/>
</dbReference>
<evidence type="ECO:0000256" key="9">
    <source>
        <dbReference type="PROSITE-ProRule" id="PRU10141"/>
    </source>
</evidence>
<reference evidence="12 13" key="1">
    <citation type="journal article" date="2018" name="Sci. Rep.">
        <title>Genomic signatures of local adaptation to the degree of environmental predictability in rotifers.</title>
        <authorList>
            <person name="Franch-Gras L."/>
            <person name="Hahn C."/>
            <person name="Garcia-Roger E.M."/>
            <person name="Carmona M.J."/>
            <person name="Serra M."/>
            <person name="Gomez A."/>
        </authorList>
    </citation>
    <scope>NUCLEOTIDE SEQUENCE [LARGE SCALE GENOMIC DNA]</scope>
    <source>
        <strain evidence="12">HYR1</strain>
    </source>
</reference>
<evidence type="ECO:0000256" key="3">
    <source>
        <dbReference type="ARBA" id="ARBA00022679"/>
    </source>
</evidence>
<dbReference type="Proteomes" id="UP000276133">
    <property type="component" value="Unassembled WGS sequence"/>
</dbReference>
<keyword evidence="13" id="KW-1185">Reference proteome</keyword>
<evidence type="ECO:0000256" key="4">
    <source>
        <dbReference type="ARBA" id="ARBA00022741"/>
    </source>
</evidence>
<dbReference type="AlphaFoldDB" id="A0A3M7PAV4"/>
<proteinExistence type="predicted"/>
<evidence type="ECO:0000256" key="5">
    <source>
        <dbReference type="ARBA" id="ARBA00022777"/>
    </source>
</evidence>
<dbReference type="SUPFAM" id="SSF56112">
    <property type="entry name" value="Protein kinase-like (PK-like)"/>
    <property type="match status" value="1"/>
</dbReference>
<dbReference type="Gene3D" id="1.10.510.10">
    <property type="entry name" value="Transferase(Phosphotransferase) domain 1"/>
    <property type="match status" value="1"/>
</dbReference>
<feature type="domain" description="Protein kinase" evidence="11">
    <location>
        <begin position="4"/>
        <end position="287"/>
    </location>
</feature>
<dbReference type="PANTHER" id="PTHR24055">
    <property type="entry name" value="MITOGEN-ACTIVATED PROTEIN KINASE"/>
    <property type="match status" value="1"/>
</dbReference>
<comment type="caution">
    <text evidence="12">The sequence shown here is derived from an EMBL/GenBank/DDBJ whole genome shotgun (WGS) entry which is preliminary data.</text>
</comment>
<dbReference type="FunFam" id="1.10.510.10:FF:000624">
    <property type="entry name" value="Mitogen-activated protein kinase"/>
    <property type="match status" value="1"/>
</dbReference>
<sequence length="655" mass="74905">MEKYENLGTVGEGSYGVVIKCKDKTNGSVVAIKKFLESENDRAVKKIAFREIKILKSLRHENLVNLIEVFRRNRKIYLVFEYIDQNLLEEIEKTKNGLGEEKTREIMYQVVRGVDFMHSNNIIHRDIKPENVLINNNGLIKVCDFGFARQIAQPSEIYTDYVATRWYRSPELLVGDPRYGKPVDVWSIGVLTYEVLTSRPLYPGESDLDQLFLIMNSVGDITDSMKQCFNKNQFYMNSKLPKINNYSPLQNKLKKFSPSLSKFIIDSLIIDPHKRYTSAELLQHDFFTENRWMDDFLVKLKKLVNQHETSHSSNRNLIVQSVLGKGDSESLKNVLSEPKVKEVQLQPDRNQNNTVLGLKTNSSNSNQAKTSSGMNNFFNSQQSDETKKTTQANISQSNNHNNSQKVLNQKFIKNAFIKPNFLIQNGKENANSDYYTTSFTSTVVNSSIKKMNTKKNVNTSKDNVVIEIKNSKILPKIENQPPTQPSDSPRTDIQAISSKHQTNNQTNTAYSSISYNLYKQQTPFSTTIANTNQPHLTSFSNLSMRRSPVNENLLTNSSLSILNEINYSNLKRCNSNTTIVLNNSTASTNQSQTQKSNNYFIDENIKLNKKPNILTSSNSDLNTSNNKSNRQENVKNNVRLPQMKSLDKKKYSFKY</sequence>
<dbReference type="OrthoDB" id="548217at2759"/>
<evidence type="ECO:0000313" key="12">
    <source>
        <dbReference type="EMBL" id="RMZ95847.1"/>
    </source>
</evidence>
<keyword evidence="3" id="KW-0808">Transferase</keyword>
<keyword evidence="4 9" id="KW-0547">Nucleotide-binding</keyword>
<evidence type="ECO:0000256" key="8">
    <source>
        <dbReference type="ARBA" id="ARBA00048367"/>
    </source>
</evidence>
<feature type="region of interest" description="Disordered" evidence="10">
    <location>
        <begin position="612"/>
        <end position="655"/>
    </location>
</feature>
<evidence type="ECO:0000259" key="11">
    <source>
        <dbReference type="PROSITE" id="PS50011"/>
    </source>
</evidence>
<gene>
    <name evidence="12" type="ORF">BpHYR1_003851</name>
</gene>
<organism evidence="12 13">
    <name type="scientific">Brachionus plicatilis</name>
    <name type="common">Marine rotifer</name>
    <name type="synonym">Brachionus muelleri</name>
    <dbReference type="NCBI Taxonomy" id="10195"/>
    <lineage>
        <taxon>Eukaryota</taxon>
        <taxon>Metazoa</taxon>
        <taxon>Spiralia</taxon>
        <taxon>Gnathifera</taxon>
        <taxon>Rotifera</taxon>
        <taxon>Eurotatoria</taxon>
        <taxon>Monogononta</taxon>
        <taxon>Pseudotrocha</taxon>
        <taxon>Ploima</taxon>
        <taxon>Brachionidae</taxon>
        <taxon>Brachionus</taxon>
    </lineage>
</organism>
<feature type="compositionally biased region" description="Low complexity" evidence="10">
    <location>
        <begin position="614"/>
        <end position="628"/>
    </location>
</feature>